<keyword evidence="1" id="KW-0812">Transmembrane</keyword>
<dbReference type="Gene3D" id="3.60.21.10">
    <property type="match status" value="1"/>
</dbReference>
<dbReference type="Pfam" id="PF24384">
    <property type="entry name" value="Ig_TMM62"/>
    <property type="match status" value="1"/>
</dbReference>
<organism evidence="5 6">
    <name type="scientific">Popillia japonica</name>
    <name type="common">Japanese beetle</name>
    <dbReference type="NCBI Taxonomy" id="7064"/>
    <lineage>
        <taxon>Eukaryota</taxon>
        <taxon>Metazoa</taxon>
        <taxon>Ecdysozoa</taxon>
        <taxon>Arthropoda</taxon>
        <taxon>Hexapoda</taxon>
        <taxon>Insecta</taxon>
        <taxon>Pterygota</taxon>
        <taxon>Neoptera</taxon>
        <taxon>Endopterygota</taxon>
        <taxon>Coleoptera</taxon>
        <taxon>Polyphaga</taxon>
        <taxon>Scarabaeiformia</taxon>
        <taxon>Scarabaeidae</taxon>
        <taxon>Rutelinae</taxon>
        <taxon>Popillia</taxon>
    </lineage>
</organism>
<evidence type="ECO:0000313" key="5">
    <source>
        <dbReference type="EMBL" id="KAK9711844.1"/>
    </source>
</evidence>
<dbReference type="InterPro" id="IPR041871">
    <property type="entry name" value="MPP_TMEM62"/>
</dbReference>
<name>A0AAW1K3G3_POPJA</name>
<keyword evidence="6" id="KW-1185">Reference proteome</keyword>
<evidence type="ECO:0000256" key="1">
    <source>
        <dbReference type="SAM" id="Phobius"/>
    </source>
</evidence>
<keyword evidence="1" id="KW-0472">Membrane</keyword>
<feature type="transmembrane region" description="Helical" evidence="1">
    <location>
        <begin position="444"/>
        <end position="463"/>
    </location>
</feature>
<dbReference type="Pfam" id="PF24394">
    <property type="entry name" value="TMEM62_C"/>
    <property type="match status" value="1"/>
</dbReference>
<dbReference type="CDD" id="cd07401">
    <property type="entry name" value="MPP_TMEM62_N"/>
    <property type="match status" value="1"/>
</dbReference>
<dbReference type="EMBL" id="JASPKY010000272">
    <property type="protein sequence ID" value="KAK9711844.1"/>
    <property type="molecule type" value="Genomic_DNA"/>
</dbReference>
<feature type="transmembrane region" description="Helical" evidence="1">
    <location>
        <begin position="615"/>
        <end position="634"/>
    </location>
</feature>
<feature type="signal peptide" evidence="2">
    <location>
        <begin position="1"/>
        <end position="22"/>
    </location>
</feature>
<dbReference type="InterPro" id="IPR056230">
    <property type="entry name" value="TMEM62_C"/>
</dbReference>
<feature type="transmembrane region" description="Helical" evidence="1">
    <location>
        <begin position="590"/>
        <end position="609"/>
    </location>
</feature>
<dbReference type="InterPro" id="IPR056229">
    <property type="entry name" value="Ig_TMM62"/>
</dbReference>
<feature type="domain" description="TMEM62 C-terminal" evidence="4">
    <location>
        <begin position="444"/>
        <end position="569"/>
    </location>
</feature>
<evidence type="ECO:0000259" key="4">
    <source>
        <dbReference type="Pfam" id="PF24394"/>
    </source>
</evidence>
<comment type="caution">
    <text evidence="5">The sequence shown here is derived from an EMBL/GenBank/DDBJ whole genome shotgun (WGS) entry which is preliminary data.</text>
</comment>
<keyword evidence="1" id="KW-1133">Transmembrane helix</keyword>
<dbReference type="Proteomes" id="UP001458880">
    <property type="component" value="Unassembled WGS sequence"/>
</dbReference>
<proteinExistence type="predicted"/>
<dbReference type="SUPFAM" id="SSF56300">
    <property type="entry name" value="Metallo-dependent phosphatases"/>
    <property type="match status" value="1"/>
</dbReference>
<evidence type="ECO:0000313" key="6">
    <source>
        <dbReference type="Proteomes" id="UP001458880"/>
    </source>
</evidence>
<gene>
    <name evidence="5" type="ORF">QE152_g25225</name>
</gene>
<sequence>MRFTKTAMFLLFCMILSSVFLANITNLLSEEVATNFNNNLNKNRVIPMTDTPKHLIWFLQISDIHISIFRDPSRITEFKEFCDQTVDVFQPSLVLASGDLTDAKTRDNIGSKQMLEEWQYYRNVLRECKIEEKTLWLDIRGNHDNFNVLNAESKENFFPNYSIQGKTHPRSYMYQLKRFDETYSFIGIDACLEPGPRRPFNFVGIIDKAEIEEINRITDIVKTSGSNYTIWFGHFPTSCILATEGHGVKSIIGQLDQSLVYVCGHLHTLGGLIPNMYTLQRDGFLELELGDWKDNRKYRLMAIDHGLLSFIDVTHREWPVVLVTNPKHSLFRIPGKENFDVIRNSTHIRILVFSLAHIDKVEVAVDNEVWQTCNHIEGPLYVAKWHPYLFSNGLHHIHVFVKDADGRQKFIKQPFSMDGSRGMSFGILPKIALMSDASAIFKSMFGTTLILSILPLILCRILHDLIKAQKINKPNLRSSSFVKLWLRKMWILSTIDRIFWPLVLYPMYLSFGPWSIGHIIEDHIGIIFAWGIYIDGIFLPGSFTYAYGFLQLVTFQIPFTIILANGVNYRYKCLILKTGKPSGIYKKIKLHLPFVILMSLQIFMAYFFWLAYGTLAFLLGPLRTWSIILAAILWRQALFYPDKCIRNAAGMWDIKRTASLTSSDLSLSEKIAGTGNNNN</sequence>
<dbReference type="InterPro" id="IPR029052">
    <property type="entry name" value="Metallo-depent_PP-like"/>
</dbReference>
<feature type="transmembrane region" description="Helical" evidence="1">
    <location>
        <begin position="545"/>
        <end position="569"/>
    </location>
</feature>
<protein>
    <submittedName>
        <fullName evidence="5">Calcineurin-like phosphoesterase</fullName>
    </submittedName>
</protein>
<accession>A0AAW1K3G3</accession>
<keyword evidence="2" id="KW-0732">Signal</keyword>
<reference evidence="5 6" key="1">
    <citation type="journal article" date="2024" name="BMC Genomics">
        <title>De novo assembly and annotation of Popillia japonica's genome with initial clues to its potential as an invasive pest.</title>
        <authorList>
            <person name="Cucini C."/>
            <person name="Boschi S."/>
            <person name="Funari R."/>
            <person name="Cardaioli E."/>
            <person name="Iannotti N."/>
            <person name="Marturano G."/>
            <person name="Paoli F."/>
            <person name="Bruttini M."/>
            <person name="Carapelli A."/>
            <person name="Frati F."/>
            <person name="Nardi F."/>
        </authorList>
    </citation>
    <scope>NUCLEOTIDE SEQUENCE [LARGE SCALE GENOMIC DNA]</scope>
    <source>
        <strain evidence="5">DMR45628</strain>
    </source>
</reference>
<feature type="chain" id="PRO_5043990830" evidence="2">
    <location>
        <begin position="23"/>
        <end position="679"/>
    </location>
</feature>
<evidence type="ECO:0000259" key="3">
    <source>
        <dbReference type="Pfam" id="PF24384"/>
    </source>
</evidence>
<feature type="domain" description="TMEM62 Ig-like" evidence="3">
    <location>
        <begin position="317"/>
        <end position="420"/>
    </location>
</feature>
<evidence type="ECO:0000256" key="2">
    <source>
        <dbReference type="SAM" id="SignalP"/>
    </source>
</evidence>
<dbReference type="AlphaFoldDB" id="A0AAW1K3G3"/>
<dbReference type="PANTHER" id="PTHR14795:SF0">
    <property type="entry name" value="TRANSMEMBRANE PROTEIN 62"/>
    <property type="match status" value="1"/>
</dbReference>
<dbReference type="PANTHER" id="PTHR14795">
    <property type="entry name" value="HELICASE RELATED"/>
    <property type="match status" value="1"/>
</dbReference>